<dbReference type="HOGENOM" id="CLU_000288_63_0_1"/>
<dbReference type="STRING" id="3847.K7L8I8"/>
<dbReference type="Gramene" id="KRH44936">
    <property type="protein sequence ID" value="KRH44936"/>
    <property type="gene ID" value="GLYMA_08G240400"/>
</dbReference>
<dbReference type="SMR" id="K7L8I8"/>
<dbReference type="SUPFAM" id="SSF56112">
    <property type="entry name" value="Protein kinase-like (PK-like)"/>
    <property type="match status" value="1"/>
</dbReference>
<keyword evidence="6 12" id="KW-0547">Nucleotide-binding</keyword>
<evidence type="ECO:0000256" key="11">
    <source>
        <dbReference type="PIRSR" id="PIRSR000615-1"/>
    </source>
</evidence>
<evidence type="ECO:0000256" key="8">
    <source>
        <dbReference type="ARBA" id="ARBA00022840"/>
    </source>
</evidence>
<dbReference type="OMA" id="TYLNMRL"/>
<keyword evidence="16" id="KW-1185">Reference proteome</keyword>
<dbReference type="EnsemblPlants" id="KRH44936">
    <property type="protein sequence ID" value="KRH44936"/>
    <property type="gene ID" value="GLYMA_08G240400"/>
</dbReference>
<proteinExistence type="predicted"/>
<accession>K7L8I8</accession>
<evidence type="ECO:0000256" key="7">
    <source>
        <dbReference type="ARBA" id="ARBA00022777"/>
    </source>
</evidence>
<dbReference type="FunFam" id="3.30.200.20:FF:000003">
    <property type="entry name" value="Non-specific serine/threonine protein kinase"/>
    <property type="match status" value="1"/>
</dbReference>
<dbReference type="OrthoDB" id="193931at2759"/>
<sequence length="276" mass="31163">MDAAAGQGYCGGADLDMFLTNYKLGKTLGIGSMGKVKIAEHVLTGQKVAIKILNRRKIKNMEMEEKVKREIKILRLLVHPHIIQLYEIIETPIDIYIVMEYAKSGELFDYIVEKGRLQEDEARNIFQQIISGVEYCHSNMVVHRDLRPEKVLLDSKCNVKIAGFGWSNIIRDGHFLKTRCGSSNYAAPEVISGKLYVGPKVDVWSCGVILYFLLCGSFPFDDENIPNLFNKIKGGIFTLPCHLSPGASDLIPKMLMVDPVKRMTIPEICQHPWFQS</sequence>
<dbReference type="Gene3D" id="1.10.510.10">
    <property type="entry name" value="Transferase(Phosphotransferase) domain 1"/>
    <property type="match status" value="1"/>
</dbReference>
<evidence type="ECO:0000256" key="2">
    <source>
        <dbReference type="ARBA" id="ARBA00012513"/>
    </source>
</evidence>
<evidence type="ECO:0000256" key="5">
    <source>
        <dbReference type="ARBA" id="ARBA00022679"/>
    </source>
</evidence>
<dbReference type="PANTHER" id="PTHR24346">
    <property type="entry name" value="MAP/MICROTUBULE AFFINITY-REGULATING KINASE"/>
    <property type="match status" value="1"/>
</dbReference>
<evidence type="ECO:0000313" key="15">
    <source>
        <dbReference type="EnsemblPlants" id="KRH44935"/>
    </source>
</evidence>
<evidence type="ECO:0000256" key="10">
    <source>
        <dbReference type="ARBA" id="ARBA00048679"/>
    </source>
</evidence>
<dbReference type="InterPro" id="IPR011009">
    <property type="entry name" value="Kinase-like_dom_sf"/>
</dbReference>
<dbReference type="PIRSF" id="PIRSF000615">
    <property type="entry name" value="TyrPK_CSF1-R"/>
    <property type="match status" value="1"/>
</dbReference>
<name>K7L8I8_SOYBN</name>
<feature type="active site" description="Proton acceptor" evidence="11">
    <location>
        <position position="145"/>
    </location>
</feature>
<dbReference type="RefSeq" id="XP_006585754.1">
    <property type="nucleotide sequence ID" value="XM_006585691.4"/>
</dbReference>
<dbReference type="eggNOG" id="KOG0583">
    <property type="taxonomic scope" value="Eukaryota"/>
</dbReference>
<reference evidence="14 15" key="1">
    <citation type="journal article" date="2010" name="Nature">
        <title>Genome sequence of the palaeopolyploid soybean.</title>
        <authorList>
            <person name="Schmutz J."/>
            <person name="Cannon S.B."/>
            <person name="Schlueter J."/>
            <person name="Ma J."/>
            <person name="Mitros T."/>
            <person name="Nelson W."/>
            <person name="Hyten D.L."/>
            <person name="Song Q."/>
            <person name="Thelen J.J."/>
            <person name="Cheng J."/>
            <person name="Xu D."/>
            <person name="Hellsten U."/>
            <person name="May G.D."/>
            <person name="Yu Y."/>
            <person name="Sakurai T."/>
            <person name="Umezawa T."/>
            <person name="Bhattacharyya M.K."/>
            <person name="Sandhu D."/>
            <person name="Valliyodan B."/>
            <person name="Lindquist E."/>
            <person name="Peto M."/>
            <person name="Grant D."/>
            <person name="Shu S."/>
            <person name="Goodstein D."/>
            <person name="Barry K."/>
            <person name="Futrell-Griggs M."/>
            <person name="Abernathy B."/>
            <person name="Du J."/>
            <person name="Tian Z."/>
            <person name="Zhu L."/>
            <person name="Gill N."/>
            <person name="Joshi T."/>
            <person name="Libault M."/>
            <person name="Sethuraman A."/>
            <person name="Zhang X.-C."/>
            <person name="Shinozaki K."/>
            <person name="Nguyen H.T."/>
            <person name="Wing R.A."/>
            <person name="Cregan P."/>
            <person name="Specht J."/>
            <person name="Grimwood J."/>
            <person name="Rokhsar D."/>
            <person name="Stacey G."/>
            <person name="Shoemaker R.C."/>
            <person name="Jackson S.A."/>
        </authorList>
    </citation>
    <scope>NUCLEOTIDE SEQUENCE [LARGE SCALE GENOMIC DNA]</scope>
    <source>
        <strain evidence="15">cv. Williams 82</strain>
        <tissue evidence="14">Callus</tissue>
    </source>
</reference>
<dbReference type="FunFam" id="1.10.510.10:FF:001222">
    <property type="entry name" value="Serine/threonine-protein kinase ppk25"/>
    <property type="match status" value="1"/>
</dbReference>
<keyword evidence="4" id="KW-0723">Serine/threonine-protein kinase</keyword>
<keyword evidence="3" id="KW-0963">Cytoplasm</keyword>
<evidence type="ECO:0000259" key="13">
    <source>
        <dbReference type="PROSITE" id="PS50011"/>
    </source>
</evidence>
<dbReference type="EMBL" id="CM000841">
    <property type="protein sequence ID" value="KRH44935.1"/>
    <property type="molecule type" value="Genomic_DNA"/>
</dbReference>
<dbReference type="EMBL" id="CM000841">
    <property type="protein sequence ID" value="KRH44936.1"/>
    <property type="molecule type" value="Genomic_DNA"/>
</dbReference>
<reference evidence="15" key="2">
    <citation type="submission" date="2018-02" db="UniProtKB">
        <authorList>
            <consortium name="EnsemblPlants"/>
        </authorList>
    </citation>
    <scope>IDENTIFICATION</scope>
    <source>
        <strain evidence="15">Williams 82</strain>
    </source>
</reference>
<gene>
    <name evidence="15" type="primary">LOC100779991</name>
    <name evidence="14" type="ORF">GLYMA_08G240400</name>
</gene>
<dbReference type="InterPro" id="IPR000719">
    <property type="entry name" value="Prot_kinase_dom"/>
</dbReference>
<comment type="catalytic activity">
    <reaction evidence="9">
        <text>L-threonyl-[protein] + ATP = O-phospho-L-threonyl-[protein] + ADP + H(+)</text>
        <dbReference type="Rhea" id="RHEA:46608"/>
        <dbReference type="Rhea" id="RHEA-COMP:11060"/>
        <dbReference type="Rhea" id="RHEA-COMP:11605"/>
        <dbReference type="ChEBI" id="CHEBI:15378"/>
        <dbReference type="ChEBI" id="CHEBI:30013"/>
        <dbReference type="ChEBI" id="CHEBI:30616"/>
        <dbReference type="ChEBI" id="CHEBI:61977"/>
        <dbReference type="ChEBI" id="CHEBI:456216"/>
        <dbReference type="EC" id="2.7.11.1"/>
    </reaction>
</comment>
<dbReference type="Gramene" id="KRH44935">
    <property type="protein sequence ID" value="KRH44935"/>
    <property type="gene ID" value="GLYMA_08G240400"/>
</dbReference>
<dbReference type="EnsemblPlants" id="KRH44935">
    <property type="protein sequence ID" value="KRH44935"/>
    <property type="gene ID" value="GLYMA_08G240400"/>
</dbReference>
<dbReference type="PANTHER" id="PTHR24346:SF82">
    <property type="entry name" value="KP78A-RELATED"/>
    <property type="match status" value="1"/>
</dbReference>
<protein>
    <recommendedName>
        <fullName evidence="2">non-specific serine/threonine protein kinase</fullName>
        <ecNumber evidence="2">2.7.11.1</ecNumber>
    </recommendedName>
</protein>
<evidence type="ECO:0000256" key="9">
    <source>
        <dbReference type="ARBA" id="ARBA00047899"/>
    </source>
</evidence>
<dbReference type="PROSITE" id="PS50011">
    <property type="entry name" value="PROTEIN_KINASE_DOM"/>
    <property type="match status" value="1"/>
</dbReference>
<dbReference type="GeneID" id="100779991"/>
<keyword evidence="7" id="KW-0418">Kinase</keyword>
<evidence type="ECO:0000256" key="12">
    <source>
        <dbReference type="PROSITE-ProRule" id="PRU10141"/>
    </source>
</evidence>
<evidence type="ECO:0000313" key="14">
    <source>
        <dbReference type="EMBL" id="KRH44935.1"/>
    </source>
</evidence>
<dbReference type="InterPro" id="IPR017441">
    <property type="entry name" value="Protein_kinase_ATP_BS"/>
</dbReference>
<dbReference type="PROSITE" id="PS00107">
    <property type="entry name" value="PROTEIN_KINASE_ATP"/>
    <property type="match status" value="1"/>
</dbReference>
<comment type="subcellular location">
    <subcellularLocation>
        <location evidence="1">Cytoplasm</location>
    </subcellularLocation>
</comment>
<dbReference type="PaxDb" id="3847-GLYMA08G26191.1"/>
<dbReference type="RefSeq" id="XP_003530414.1">
    <property type="nucleotide sequence ID" value="XM_003530366.5"/>
</dbReference>
<evidence type="ECO:0000256" key="1">
    <source>
        <dbReference type="ARBA" id="ARBA00004496"/>
    </source>
</evidence>
<dbReference type="AlphaFoldDB" id="K7L8I8"/>
<evidence type="ECO:0000313" key="16">
    <source>
        <dbReference type="Proteomes" id="UP000008827"/>
    </source>
</evidence>
<dbReference type="GO" id="GO:0005524">
    <property type="term" value="F:ATP binding"/>
    <property type="evidence" value="ECO:0007669"/>
    <property type="project" value="UniProtKB-UniRule"/>
</dbReference>
<keyword evidence="8 12" id="KW-0067">ATP-binding</keyword>
<dbReference type="Proteomes" id="UP000008827">
    <property type="component" value="Chromosome 8"/>
</dbReference>
<dbReference type="CDD" id="cd14079">
    <property type="entry name" value="STKc_AMPK_alpha"/>
    <property type="match status" value="1"/>
</dbReference>
<dbReference type="EC" id="2.7.11.1" evidence="2"/>
<feature type="binding site" evidence="12">
    <location>
        <position position="51"/>
    </location>
    <ligand>
        <name>ATP</name>
        <dbReference type="ChEBI" id="CHEBI:30616"/>
    </ligand>
</feature>
<dbReference type="Pfam" id="PF00069">
    <property type="entry name" value="Pkinase"/>
    <property type="match status" value="1"/>
</dbReference>
<evidence type="ECO:0000256" key="6">
    <source>
        <dbReference type="ARBA" id="ARBA00022741"/>
    </source>
</evidence>
<reference evidence="14" key="3">
    <citation type="submission" date="2018-07" db="EMBL/GenBank/DDBJ databases">
        <title>WGS assembly of Glycine max.</title>
        <authorList>
            <person name="Schmutz J."/>
            <person name="Cannon S."/>
            <person name="Schlueter J."/>
            <person name="Ma J."/>
            <person name="Mitros T."/>
            <person name="Nelson W."/>
            <person name="Hyten D."/>
            <person name="Song Q."/>
            <person name="Thelen J."/>
            <person name="Cheng J."/>
            <person name="Xu D."/>
            <person name="Hellsten U."/>
            <person name="May G."/>
            <person name="Yu Y."/>
            <person name="Sakurai T."/>
            <person name="Umezawa T."/>
            <person name="Bhattacharyya M."/>
            <person name="Sandhu D."/>
            <person name="Valliyodan B."/>
            <person name="Lindquist E."/>
            <person name="Peto M."/>
            <person name="Grant D."/>
            <person name="Shu S."/>
            <person name="Goodstein D."/>
            <person name="Barry K."/>
            <person name="Futrell-Griggs M."/>
            <person name="Abernathy B."/>
            <person name="Du J."/>
            <person name="Tian Z."/>
            <person name="Zhu L."/>
            <person name="Gill N."/>
            <person name="Joshi T."/>
            <person name="Libault M."/>
            <person name="Sethuraman A."/>
            <person name="Zhang X."/>
            <person name="Shinozaki K."/>
            <person name="Nguyen H."/>
            <person name="Wing R."/>
            <person name="Cregan P."/>
            <person name="Specht J."/>
            <person name="Grimwood J."/>
            <person name="Rokhsar D."/>
            <person name="Stacey G."/>
            <person name="Shoemaker R."/>
            <person name="Jackson S."/>
        </authorList>
    </citation>
    <scope>NUCLEOTIDE SEQUENCE</scope>
    <source>
        <tissue evidence="14">Callus</tissue>
    </source>
</reference>
<dbReference type="KEGG" id="gmx:100779991"/>
<evidence type="ECO:0000256" key="4">
    <source>
        <dbReference type="ARBA" id="ARBA00022527"/>
    </source>
</evidence>
<evidence type="ECO:0000256" key="3">
    <source>
        <dbReference type="ARBA" id="ARBA00022490"/>
    </source>
</evidence>
<comment type="catalytic activity">
    <reaction evidence="10">
        <text>L-seryl-[protein] + ATP = O-phospho-L-seryl-[protein] + ADP + H(+)</text>
        <dbReference type="Rhea" id="RHEA:17989"/>
        <dbReference type="Rhea" id="RHEA-COMP:9863"/>
        <dbReference type="Rhea" id="RHEA-COMP:11604"/>
        <dbReference type="ChEBI" id="CHEBI:15378"/>
        <dbReference type="ChEBI" id="CHEBI:29999"/>
        <dbReference type="ChEBI" id="CHEBI:30616"/>
        <dbReference type="ChEBI" id="CHEBI:83421"/>
        <dbReference type="ChEBI" id="CHEBI:456216"/>
        <dbReference type="EC" id="2.7.11.1"/>
    </reaction>
</comment>
<organism evidence="15">
    <name type="scientific">Glycine max</name>
    <name type="common">Soybean</name>
    <name type="synonym">Glycine hispida</name>
    <dbReference type="NCBI Taxonomy" id="3847"/>
    <lineage>
        <taxon>Eukaryota</taxon>
        <taxon>Viridiplantae</taxon>
        <taxon>Streptophyta</taxon>
        <taxon>Embryophyta</taxon>
        <taxon>Tracheophyta</taxon>
        <taxon>Spermatophyta</taxon>
        <taxon>Magnoliopsida</taxon>
        <taxon>eudicotyledons</taxon>
        <taxon>Gunneridae</taxon>
        <taxon>Pentapetalae</taxon>
        <taxon>rosids</taxon>
        <taxon>fabids</taxon>
        <taxon>Fabales</taxon>
        <taxon>Fabaceae</taxon>
        <taxon>Papilionoideae</taxon>
        <taxon>50 kb inversion clade</taxon>
        <taxon>NPAAA clade</taxon>
        <taxon>indigoferoid/millettioid clade</taxon>
        <taxon>Phaseoleae</taxon>
        <taxon>Glycine</taxon>
        <taxon>Glycine subgen. Soja</taxon>
    </lineage>
</organism>
<dbReference type="GO" id="GO:0005737">
    <property type="term" value="C:cytoplasm"/>
    <property type="evidence" value="ECO:0007669"/>
    <property type="project" value="UniProtKB-SubCell"/>
</dbReference>
<feature type="domain" description="Protein kinase" evidence="13">
    <location>
        <begin position="22"/>
        <end position="274"/>
    </location>
</feature>
<keyword evidence="5" id="KW-0808">Transferase</keyword>
<dbReference type="GO" id="GO:0004674">
    <property type="term" value="F:protein serine/threonine kinase activity"/>
    <property type="evidence" value="ECO:0000318"/>
    <property type="project" value="GO_Central"/>
</dbReference>